<feature type="signal peptide" evidence="15">
    <location>
        <begin position="1"/>
        <end position="16"/>
    </location>
</feature>
<dbReference type="GO" id="GO:0006508">
    <property type="term" value="P:proteolysis"/>
    <property type="evidence" value="ECO:0007669"/>
    <property type="project" value="UniProtKB-KW"/>
</dbReference>
<dbReference type="GO" id="GO:0005886">
    <property type="term" value="C:plasma membrane"/>
    <property type="evidence" value="ECO:0007669"/>
    <property type="project" value="UniProtKB-SubCell"/>
</dbReference>
<keyword evidence="6 15" id="KW-0121">Carboxypeptidase</keyword>
<dbReference type="Proteomes" id="UP000226031">
    <property type="component" value="Unassembled WGS sequence"/>
</dbReference>
<evidence type="ECO:0000256" key="12">
    <source>
        <dbReference type="ARBA" id="ARBA00023180"/>
    </source>
</evidence>
<feature type="chain" id="PRO_5011817288" description="Carboxypeptidase" evidence="15">
    <location>
        <begin position="17"/>
        <end position="609"/>
    </location>
</feature>
<keyword evidence="10" id="KW-0843">Virulence</keyword>
<gene>
    <name evidence="16" type="ORF">GX50_03924</name>
</gene>
<comment type="similarity">
    <text evidence="3 15">Belongs to the peptidase S10 family.</text>
</comment>
<accession>A0A2B7ZGY5</accession>
<evidence type="ECO:0000313" key="16">
    <source>
        <dbReference type="EMBL" id="PGH33246.1"/>
    </source>
</evidence>
<keyword evidence="13" id="KW-0449">Lipoprotein</keyword>
<evidence type="ECO:0000256" key="8">
    <source>
        <dbReference type="ARBA" id="ARBA00022729"/>
    </source>
</evidence>
<evidence type="ECO:0000256" key="7">
    <source>
        <dbReference type="ARBA" id="ARBA00022670"/>
    </source>
</evidence>
<comment type="subcellular location">
    <subcellularLocation>
        <location evidence="2">Cell membrane</location>
        <topology evidence="2">Lipid-anchor</topology>
        <topology evidence="2">GPI-anchor</topology>
    </subcellularLocation>
</comment>
<comment type="caution">
    <text evidence="16">The sequence shown here is derived from an EMBL/GenBank/DDBJ whole genome shotgun (WGS) entry which is preliminary data.</text>
</comment>
<evidence type="ECO:0000256" key="15">
    <source>
        <dbReference type="RuleBase" id="RU361156"/>
    </source>
</evidence>
<dbReference type="GO" id="GO:0000324">
    <property type="term" value="C:fungal-type vacuole"/>
    <property type="evidence" value="ECO:0007669"/>
    <property type="project" value="TreeGrafter"/>
</dbReference>
<comment type="catalytic activity">
    <reaction evidence="1">
        <text>Preferential release of a C-terminal arginine or lysine residue.</text>
        <dbReference type="EC" id="3.4.16.6"/>
    </reaction>
</comment>
<evidence type="ECO:0000256" key="4">
    <source>
        <dbReference type="ARBA" id="ARBA00022475"/>
    </source>
</evidence>
<organism evidence="16 17">
    <name type="scientific">[Emmonsia] crescens</name>
    <dbReference type="NCBI Taxonomy" id="73230"/>
    <lineage>
        <taxon>Eukaryota</taxon>
        <taxon>Fungi</taxon>
        <taxon>Dikarya</taxon>
        <taxon>Ascomycota</taxon>
        <taxon>Pezizomycotina</taxon>
        <taxon>Eurotiomycetes</taxon>
        <taxon>Eurotiomycetidae</taxon>
        <taxon>Onygenales</taxon>
        <taxon>Ajellomycetaceae</taxon>
        <taxon>Emergomyces</taxon>
    </lineage>
</organism>
<evidence type="ECO:0000256" key="14">
    <source>
        <dbReference type="ARBA" id="ARBA00037356"/>
    </source>
</evidence>
<dbReference type="EC" id="3.4.16.-" evidence="15"/>
<evidence type="ECO:0000256" key="3">
    <source>
        <dbReference type="ARBA" id="ARBA00009431"/>
    </source>
</evidence>
<dbReference type="PANTHER" id="PTHR11802">
    <property type="entry name" value="SERINE PROTEASE FAMILY S10 SERINE CARBOXYPEPTIDASE"/>
    <property type="match status" value="1"/>
</dbReference>
<dbReference type="PRINTS" id="PR00724">
    <property type="entry name" value="CRBOXYPTASEC"/>
</dbReference>
<keyword evidence="8 15" id="KW-0732">Signal</keyword>
<evidence type="ECO:0000256" key="10">
    <source>
        <dbReference type="ARBA" id="ARBA00023026"/>
    </source>
</evidence>
<evidence type="ECO:0000256" key="6">
    <source>
        <dbReference type="ARBA" id="ARBA00022645"/>
    </source>
</evidence>
<dbReference type="InterPro" id="IPR029058">
    <property type="entry name" value="AB_hydrolase_fold"/>
</dbReference>
<dbReference type="InterPro" id="IPR001563">
    <property type="entry name" value="Peptidase_S10"/>
</dbReference>
<evidence type="ECO:0000256" key="2">
    <source>
        <dbReference type="ARBA" id="ARBA00004609"/>
    </source>
</evidence>
<dbReference type="InterPro" id="IPR018202">
    <property type="entry name" value="Ser_caboxypep_ser_AS"/>
</dbReference>
<dbReference type="PROSITE" id="PS00131">
    <property type="entry name" value="CARBOXYPEPT_SER_SER"/>
    <property type="match status" value="1"/>
</dbReference>
<keyword evidence="9 15" id="KW-0378">Hydrolase</keyword>
<keyword evidence="4" id="KW-1003">Cell membrane</keyword>
<dbReference type="EMBL" id="PDND01000068">
    <property type="protein sequence ID" value="PGH33246.1"/>
    <property type="molecule type" value="Genomic_DNA"/>
</dbReference>
<evidence type="ECO:0000256" key="1">
    <source>
        <dbReference type="ARBA" id="ARBA00001003"/>
    </source>
</evidence>
<evidence type="ECO:0000313" key="17">
    <source>
        <dbReference type="Proteomes" id="UP000226031"/>
    </source>
</evidence>
<reference evidence="16 17" key="1">
    <citation type="submission" date="2017-10" db="EMBL/GenBank/DDBJ databases">
        <title>Comparative genomics in systemic dimorphic fungi from Ajellomycetaceae.</title>
        <authorList>
            <person name="Munoz J.F."/>
            <person name="Mcewen J.G."/>
            <person name="Clay O.K."/>
            <person name="Cuomo C.A."/>
        </authorList>
    </citation>
    <scope>NUCLEOTIDE SEQUENCE [LARGE SCALE GENOMIC DNA]</scope>
    <source>
        <strain evidence="16 17">UAMH4076</strain>
    </source>
</reference>
<dbReference type="Gene3D" id="3.40.50.1820">
    <property type="entry name" value="alpha/beta hydrolase"/>
    <property type="match status" value="1"/>
</dbReference>
<protein>
    <recommendedName>
        <fullName evidence="15">Carboxypeptidase</fullName>
        <ecNumber evidence="15">3.4.16.-</ecNumber>
    </recommendedName>
</protein>
<dbReference type="SUPFAM" id="SSF53474">
    <property type="entry name" value="alpha/beta-Hydrolases"/>
    <property type="match status" value="1"/>
</dbReference>
<dbReference type="GO" id="GO:0004185">
    <property type="term" value="F:serine-type carboxypeptidase activity"/>
    <property type="evidence" value="ECO:0007669"/>
    <property type="project" value="UniProtKB-UniRule"/>
</dbReference>
<dbReference type="GO" id="GO:0098552">
    <property type="term" value="C:side of membrane"/>
    <property type="evidence" value="ECO:0007669"/>
    <property type="project" value="UniProtKB-KW"/>
</dbReference>
<dbReference type="AlphaFoldDB" id="A0A2B7ZGY5"/>
<keyword evidence="7 15" id="KW-0645">Protease</keyword>
<dbReference type="VEuPathDB" id="FungiDB:EMCG_01904"/>
<keyword evidence="17" id="KW-1185">Reference proteome</keyword>
<sequence>MYFSIITSLLLVRTLAHPGYPPTPTGLTVINSTSPSKAQISYKRVEGSICGGNSTVSYAGYVKFPPNSMSGVSQNYPVNLFFWYFESQSNNTKEDPLSIWFNGGPGSASDLGLFVENGPCYILDDSKTSKPNSYSWNKYSNMLYIDQPVQTGFSYDIITKGVLDLVTGDIIPGGEPNLTRIAGAFASQDVQQTANNTGNAAIQFWHFLQTWTQHFDKYTAGRKNFGINIWTESYGGRYGPAFARYIVDKNEEVQANRTKGKTLPLETLGIINGCIDLSLQEFSYPEIAANNLYGIVGINETVYENTQADLGNCLDMVFECQQLARTHDPNATGINEQVNTRCREASDFCLNNVEGPYVSQNKWGYYDMAHCYLDPYPPEYYYGYLVRPEVQQALGVPVNYTEASPAIAKAFSLTGDYATNGKKGYINDIGHLLDSGVQVALVYGDRDYACNWVGGEAVSRAINYTQSYAFNNAGYADIVLNNYPNKTWGAVRQHGNYSFSRIYQAGHMVPSYQPALALELFRRSIFNRDFATGNIDLRTHLNYSTTGPANSTHAENPPPQPSPTCYFWYMPSSCAQVQIDAVMEGKAEFMSDYIIISPTAPPGTCPTTP</sequence>
<keyword evidence="11" id="KW-0472">Membrane</keyword>
<keyword evidence="12" id="KW-0325">Glycoprotein</keyword>
<dbReference type="STRING" id="73230.A0A2B7ZGY5"/>
<evidence type="ECO:0000256" key="5">
    <source>
        <dbReference type="ARBA" id="ARBA00022622"/>
    </source>
</evidence>
<name>A0A2B7ZGY5_9EURO</name>
<keyword evidence="5" id="KW-0336">GPI-anchor</keyword>
<evidence type="ECO:0000256" key="11">
    <source>
        <dbReference type="ARBA" id="ARBA00023136"/>
    </source>
</evidence>
<evidence type="ECO:0000256" key="9">
    <source>
        <dbReference type="ARBA" id="ARBA00022801"/>
    </source>
</evidence>
<dbReference type="Pfam" id="PF00450">
    <property type="entry name" value="Peptidase_S10"/>
    <property type="match status" value="1"/>
</dbReference>
<proteinExistence type="inferred from homology"/>
<evidence type="ECO:0000256" key="13">
    <source>
        <dbReference type="ARBA" id="ARBA00023288"/>
    </source>
</evidence>
<comment type="function">
    <text evidence="14">Extracellular serine carboxypeptidase that contributes to pathogenicity.</text>
</comment>
<dbReference type="PANTHER" id="PTHR11802:SF189">
    <property type="entry name" value="CARBOXYPEPTIDASE"/>
    <property type="match status" value="1"/>
</dbReference>